<proteinExistence type="predicted"/>
<dbReference type="PANTHER" id="PTHR45931">
    <property type="entry name" value="SI:CH211-59O9.10"/>
    <property type="match status" value="1"/>
</dbReference>
<evidence type="ECO:0000256" key="6">
    <source>
        <dbReference type="PROSITE-ProRule" id="PRU00175"/>
    </source>
</evidence>
<evidence type="ECO:0000256" key="3">
    <source>
        <dbReference type="ARBA" id="ARBA00022771"/>
    </source>
</evidence>
<keyword evidence="8" id="KW-0812">Transmembrane</keyword>
<dbReference type="OrthoDB" id="21204at2759"/>
<dbReference type="InterPro" id="IPR001841">
    <property type="entry name" value="Znf_RING"/>
</dbReference>
<dbReference type="Gene3D" id="3.30.40.10">
    <property type="entry name" value="Zinc/RING finger domain, C3HC4 (zinc finger)"/>
    <property type="match status" value="1"/>
</dbReference>
<name>A0A813E108_POLGL</name>
<dbReference type="GO" id="GO:0061630">
    <property type="term" value="F:ubiquitin protein ligase activity"/>
    <property type="evidence" value="ECO:0007669"/>
    <property type="project" value="TreeGrafter"/>
</dbReference>
<comment type="pathway">
    <text evidence="1">Protein modification; protein ubiquitination.</text>
</comment>
<dbReference type="SMART" id="SM00184">
    <property type="entry name" value="RING"/>
    <property type="match status" value="1"/>
</dbReference>
<feature type="domain" description="RING-type" evidence="9">
    <location>
        <begin position="66"/>
        <end position="123"/>
    </location>
</feature>
<evidence type="ECO:0000313" key="11">
    <source>
        <dbReference type="Proteomes" id="UP000654075"/>
    </source>
</evidence>
<dbReference type="Pfam" id="PF12678">
    <property type="entry name" value="zf-rbx1"/>
    <property type="match status" value="1"/>
</dbReference>
<feature type="transmembrane region" description="Helical" evidence="8">
    <location>
        <begin position="257"/>
        <end position="279"/>
    </location>
</feature>
<dbReference type="GO" id="GO:0005634">
    <property type="term" value="C:nucleus"/>
    <property type="evidence" value="ECO:0007669"/>
    <property type="project" value="TreeGrafter"/>
</dbReference>
<dbReference type="PROSITE" id="PS50089">
    <property type="entry name" value="ZF_RING_2"/>
    <property type="match status" value="1"/>
</dbReference>
<dbReference type="Proteomes" id="UP000654075">
    <property type="component" value="Unassembled WGS sequence"/>
</dbReference>
<evidence type="ECO:0000256" key="2">
    <source>
        <dbReference type="ARBA" id="ARBA00022723"/>
    </source>
</evidence>
<dbReference type="EMBL" id="CAJNNV010005079">
    <property type="protein sequence ID" value="CAE8591621.1"/>
    <property type="molecule type" value="Genomic_DNA"/>
</dbReference>
<feature type="compositionally biased region" description="Low complexity" evidence="7">
    <location>
        <begin position="1"/>
        <end position="13"/>
    </location>
</feature>
<protein>
    <recommendedName>
        <fullName evidence="9">RING-type domain-containing protein</fullName>
    </recommendedName>
</protein>
<keyword evidence="8" id="KW-1133">Transmembrane helix</keyword>
<dbReference type="InterPro" id="IPR024766">
    <property type="entry name" value="Znf_RING_H2"/>
</dbReference>
<sequence>MASAEAAPADAPSVLREIVESRGTDDRLLASTSGVRESEAPEGSGLPAPPTVESAALNGAGSLETCFICLEDLDRSSWTPLSQVRRSTAATAAVQLPCPGAHTYHKDCIVKWLRAKRNCPMCREDISREGDGTVPHWAHDERFFDAEGRFHTTPMNMMLLPQAACITMQCCLWGWFDGVWQACFVQMGNMCGTLCTQVGDGLTSLVAGCAGATAAADSHNSTSSGSHAGAAASTKGTAVGGSASSHAALPSHACAAAVPHACLCGAGGLCIAGLLALAVGDDTQARRRRVRSAQLSASES</sequence>
<keyword evidence="5" id="KW-0862">Zinc</keyword>
<evidence type="ECO:0000259" key="9">
    <source>
        <dbReference type="PROSITE" id="PS50089"/>
    </source>
</evidence>
<feature type="region of interest" description="Disordered" evidence="7">
    <location>
        <begin position="1"/>
        <end position="52"/>
    </location>
</feature>
<evidence type="ECO:0000256" key="8">
    <source>
        <dbReference type="SAM" id="Phobius"/>
    </source>
</evidence>
<keyword evidence="2" id="KW-0479">Metal-binding</keyword>
<gene>
    <name evidence="10" type="ORF">PGLA1383_LOCUS10289</name>
</gene>
<keyword evidence="4" id="KW-0833">Ubl conjugation pathway</keyword>
<reference evidence="10" key="1">
    <citation type="submission" date="2021-02" db="EMBL/GenBank/DDBJ databases">
        <authorList>
            <person name="Dougan E. K."/>
            <person name="Rhodes N."/>
            <person name="Thang M."/>
            <person name="Chan C."/>
        </authorList>
    </citation>
    <scope>NUCLEOTIDE SEQUENCE</scope>
</reference>
<organism evidence="10 11">
    <name type="scientific">Polarella glacialis</name>
    <name type="common">Dinoflagellate</name>
    <dbReference type="NCBI Taxonomy" id="89957"/>
    <lineage>
        <taxon>Eukaryota</taxon>
        <taxon>Sar</taxon>
        <taxon>Alveolata</taxon>
        <taxon>Dinophyceae</taxon>
        <taxon>Suessiales</taxon>
        <taxon>Suessiaceae</taxon>
        <taxon>Polarella</taxon>
    </lineage>
</organism>
<evidence type="ECO:0000313" key="10">
    <source>
        <dbReference type="EMBL" id="CAE8591621.1"/>
    </source>
</evidence>
<feature type="compositionally biased region" description="Basic and acidic residues" evidence="7">
    <location>
        <begin position="17"/>
        <end position="28"/>
    </location>
</feature>
<keyword evidence="3 6" id="KW-0863">Zinc-finger</keyword>
<dbReference type="PANTHER" id="PTHR45931:SF16">
    <property type="entry name" value="RING_U-BOX SUPERFAMILY PROTEIN"/>
    <property type="match status" value="1"/>
</dbReference>
<keyword evidence="11" id="KW-1185">Reference proteome</keyword>
<dbReference type="GO" id="GO:0008270">
    <property type="term" value="F:zinc ion binding"/>
    <property type="evidence" value="ECO:0007669"/>
    <property type="project" value="UniProtKB-KW"/>
</dbReference>
<keyword evidence="8" id="KW-0472">Membrane</keyword>
<dbReference type="SUPFAM" id="SSF57850">
    <property type="entry name" value="RING/U-box"/>
    <property type="match status" value="1"/>
</dbReference>
<evidence type="ECO:0000256" key="4">
    <source>
        <dbReference type="ARBA" id="ARBA00022786"/>
    </source>
</evidence>
<evidence type="ECO:0000256" key="1">
    <source>
        <dbReference type="ARBA" id="ARBA00004906"/>
    </source>
</evidence>
<evidence type="ECO:0000256" key="7">
    <source>
        <dbReference type="SAM" id="MobiDB-lite"/>
    </source>
</evidence>
<dbReference type="AlphaFoldDB" id="A0A813E108"/>
<dbReference type="GO" id="GO:0006511">
    <property type="term" value="P:ubiquitin-dependent protein catabolic process"/>
    <property type="evidence" value="ECO:0007669"/>
    <property type="project" value="TreeGrafter"/>
</dbReference>
<accession>A0A813E108</accession>
<evidence type="ECO:0000256" key="5">
    <source>
        <dbReference type="ARBA" id="ARBA00022833"/>
    </source>
</evidence>
<dbReference type="InterPro" id="IPR051834">
    <property type="entry name" value="RING_finger_E3_ligase"/>
</dbReference>
<dbReference type="InterPro" id="IPR013083">
    <property type="entry name" value="Znf_RING/FYVE/PHD"/>
</dbReference>
<comment type="caution">
    <text evidence="10">The sequence shown here is derived from an EMBL/GenBank/DDBJ whole genome shotgun (WGS) entry which is preliminary data.</text>
</comment>